<dbReference type="SUPFAM" id="SSF46689">
    <property type="entry name" value="Homeodomain-like"/>
    <property type="match status" value="1"/>
</dbReference>
<sequence length="158" mass="18264">MRLKSDAAIEFRFELIAKLSGEGKTQTAIAQLLQCSQAWVSKFLKRYRQAGTAAVKVRPASGGKAAYLRQEQFERLKGMLLQGALHHRFPTDNWTRERIAALIQEQFSVHYHPSHVSKLMRKLGFTLQKPRRRSFKKDQEAVRKWYQDTLPALKKKGP</sequence>
<dbReference type="RefSeq" id="WP_066404766.1">
    <property type="nucleotide sequence ID" value="NZ_CP011390.1"/>
</dbReference>
<dbReference type="Pfam" id="PF13384">
    <property type="entry name" value="HTH_23"/>
    <property type="match status" value="1"/>
</dbReference>
<gene>
    <name evidence="2" type="ORF">SY85_11935</name>
</gene>
<dbReference type="EMBL" id="CP011390">
    <property type="protein sequence ID" value="ANE51106.1"/>
    <property type="molecule type" value="Genomic_DNA"/>
</dbReference>
<keyword evidence="3" id="KW-1185">Reference proteome</keyword>
<dbReference type="InterPro" id="IPR009057">
    <property type="entry name" value="Homeodomain-like_sf"/>
</dbReference>
<dbReference type="InterPro" id="IPR025959">
    <property type="entry name" value="Winged_HTH_dom"/>
</dbReference>
<evidence type="ECO:0000313" key="2">
    <source>
        <dbReference type="EMBL" id="ANE51106.1"/>
    </source>
</evidence>
<reference evidence="2 3" key="2">
    <citation type="journal article" date="2016" name="Int. J. Syst. Evol. Microbiol.">
        <title>Flavisolibacter tropicus sp. nov., isolated from tropical soil.</title>
        <authorList>
            <person name="Lee J.J."/>
            <person name="Kang M.S."/>
            <person name="Kim G.S."/>
            <person name="Lee C.S."/>
            <person name="Lim S."/>
            <person name="Lee J."/>
            <person name="Roh S.H."/>
            <person name="Kang H."/>
            <person name="Ha J.M."/>
            <person name="Bae S."/>
            <person name="Jung H.Y."/>
            <person name="Kim M.K."/>
        </authorList>
    </citation>
    <scope>NUCLEOTIDE SEQUENCE [LARGE SCALE GENOMIC DNA]</scope>
    <source>
        <strain evidence="2 3">LCS9</strain>
    </source>
</reference>
<evidence type="ECO:0000313" key="3">
    <source>
        <dbReference type="Proteomes" id="UP000077177"/>
    </source>
</evidence>
<dbReference type="OrthoDB" id="8479510at2"/>
<organism evidence="2 3">
    <name type="scientific">Flavisolibacter tropicus</name>
    <dbReference type="NCBI Taxonomy" id="1492898"/>
    <lineage>
        <taxon>Bacteria</taxon>
        <taxon>Pseudomonadati</taxon>
        <taxon>Bacteroidota</taxon>
        <taxon>Chitinophagia</taxon>
        <taxon>Chitinophagales</taxon>
        <taxon>Chitinophagaceae</taxon>
        <taxon>Flavisolibacter</taxon>
    </lineage>
</organism>
<dbReference type="Gene3D" id="1.10.10.60">
    <property type="entry name" value="Homeodomain-like"/>
    <property type="match status" value="1"/>
</dbReference>
<name>A0A172TVU9_9BACT</name>
<dbReference type="KEGG" id="fla:SY85_11935"/>
<evidence type="ECO:0000259" key="1">
    <source>
        <dbReference type="Pfam" id="PF13592"/>
    </source>
</evidence>
<reference evidence="3" key="1">
    <citation type="submission" date="2015-01" db="EMBL/GenBank/DDBJ databases">
        <title>Flavisolibacter sp./LCS9/ whole genome sequencing.</title>
        <authorList>
            <person name="Kim M.K."/>
            <person name="Srinivasan S."/>
            <person name="Lee J.-J."/>
        </authorList>
    </citation>
    <scope>NUCLEOTIDE SEQUENCE [LARGE SCALE GENOMIC DNA]</scope>
    <source>
        <strain evidence="3">LCS9</strain>
    </source>
</reference>
<dbReference type="AlphaFoldDB" id="A0A172TVU9"/>
<dbReference type="STRING" id="1492898.SY85_11935"/>
<proteinExistence type="predicted"/>
<feature type="domain" description="Winged helix-turn helix" evidence="1">
    <location>
        <begin position="92"/>
        <end position="147"/>
    </location>
</feature>
<dbReference type="Proteomes" id="UP000077177">
    <property type="component" value="Chromosome"/>
</dbReference>
<accession>A0A172TVU9</accession>
<dbReference type="Pfam" id="PF13592">
    <property type="entry name" value="HTH_33"/>
    <property type="match status" value="1"/>
</dbReference>
<protein>
    <recommendedName>
        <fullName evidence="1">Winged helix-turn helix domain-containing protein</fullName>
    </recommendedName>
</protein>